<evidence type="ECO:0000313" key="2">
    <source>
        <dbReference type="EMBL" id="CAK7271176.1"/>
    </source>
</evidence>
<dbReference type="Proteomes" id="UP001642502">
    <property type="component" value="Unassembled WGS sequence"/>
</dbReference>
<organism evidence="2 3">
    <name type="scientific">Sporothrix epigloea</name>
    <dbReference type="NCBI Taxonomy" id="1892477"/>
    <lineage>
        <taxon>Eukaryota</taxon>
        <taxon>Fungi</taxon>
        <taxon>Dikarya</taxon>
        <taxon>Ascomycota</taxon>
        <taxon>Pezizomycotina</taxon>
        <taxon>Sordariomycetes</taxon>
        <taxon>Sordariomycetidae</taxon>
        <taxon>Ophiostomatales</taxon>
        <taxon>Ophiostomataceae</taxon>
        <taxon>Sporothrix</taxon>
    </lineage>
</organism>
<reference evidence="2 3" key="1">
    <citation type="submission" date="2024-01" db="EMBL/GenBank/DDBJ databases">
        <authorList>
            <person name="Allen C."/>
            <person name="Tagirdzhanova G."/>
        </authorList>
    </citation>
    <scope>NUCLEOTIDE SEQUENCE [LARGE SCALE GENOMIC DNA]</scope>
    <source>
        <strain evidence="2 3">CBS 119000</strain>
    </source>
</reference>
<dbReference type="EMBL" id="CAWUON010000069">
    <property type="protein sequence ID" value="CAK7271176.1"/>
    <property type="molecule type" value="Genomic_DNA"/>
</dbReference>
<accession>A0ABP0DS94</accession>
<comment type="caution">
    <text evidence="2">The sequence shown here is derived from an EMBL/GenBank/DDBJ whole genome shotgun (WGS) entry which is preliminary data.</text>
</comment>
<feature type="compositionally biased region" description="Low complexity" evidence="1">
    <location>
        <begin position="318"/>
        <end position="328"/>
    </location>
</feature>
<name>A0ABP0DS94_9PEZI</name>
<feature type="region of interest" description="Disordered" evidence="1">
    <location>
        <begin position="139"/>
        <end position="163"/>
    </location>
</feature>
<feature type="compositionally biased region" description="Low complexity" evidence="1">
    <location>
        <begin position="356"/>
        <end position="366"/>
    </location>
</feature>
<gene>
    <name evidence="2" type="ORF">SEPCBS119000_004467</name>
</gene>
<evidence type="ECO:0000313" key="3">
    <source>
        <dbReference type="Proteomes" id="UP001642502"/>
    </source>
</evidence>
<feature type="region of interest" description="Disordered" evidence="1">
    <location>
        <begin position="316"/>
        <end position="335"/>
    </location>
</feature>
<feature type="region of interest" description="Disordered" evidence="1">
    <location>
        <begin position="241"/>
        <end position="270"/>
    </location>
</feature>
<keyword evidence="3" id="KW-1185">Reference proteome</keyword>
<evidence type="ECO:0000256" key="1">
    <source>
        <dbReference type="SAM" id="MobiDB-lite"/>
    </source>
</evidence>
<protein>
    <submittedName>
        <fullName evidence="2">Uncharacterized protein</fullName>
    </submittedName>
</protein>
<feature type="compositionally biased region" description="Polar residues" evidence="1">
    <location>
        <begin position="385"/>
        <end position="395"/>
    </location>
</feature>
<sequence length="429" mass="46011">MSSDSATRQWTLVLVLTALLLSLLVVAEILVRYSAAYWAAPREVAILLQSADSSLQDNESYDRDVAKIASRHDKIRLSRLLAELQRADDDLRDALNSVLIVPQLQDTDGNAYDADYVSGCQRQPEKSFSGSRLPRGLERRRAGAIKPDSQTPQATRDDDISTPSCPVPKLKVLARILWASKHKHLEERLRRLDLLRMRFLVVYMGILATTATAAADSVKKSASQSANITETTAARATLASAASRSSSSSSNRSSSGGSSCSGSSGSSAANSPLVKAIDSTPATPRSPTKSAASIVAASIAAAAAAALAAGDTDDQYYPSSPTSMPSSPGLGQPHPFLRSIQQKVLTPPRKPPSSPSTPSFGPGKSSEFADSDTTRKPPTRRATTQDIRPTETTPENNHRAGWMDVVQELQRSPLLHKRHTSAEMSIARR</sequence>
<proteinExistence type="predicted"/>
<feature type="region of interest" description="Disordered" evidence="1">
    <location>
        <begin position="344"/>
        <end position="405"/>
    </location>
</feature>